<dbReference type="Proteomes" id="UP000008178">
    <property type="component" value="Chromosome"/>
</dbReference>
<dbReference type="STRING" id="585394.RHOM_11580"/>
<sequence length="295" mass="33313">MENHMNDGMVQLNKVTKAYGSFQLDCSMEVQPGMATGFVGANGAGKTTTFQILLGLVPPETGEIRIFGKPYTELTAKDRERIGVSLADSGFSQFLTVRDVTAILRNLYTRFDEARFLEKCQRYELPANKKIKDFSTGMQAKLKLLIAMSHDADLLILDEPTLGLDVMSREAMLEELQEYLDSEGTGGAPRSVLISSHISSDLEKFCDDIYMIDRGKIVLHGETDVLLDSYGILKVDERQYQALDRRYLLAGMREAYGYRLLTNERRYYQENYPDLVMEKGSIDDILILTARGEKL</sequence>
<evidence type="ECO:0000256" key="1">
    <source>
        <dbReference type="ARBA" id="ARBA00022448"/>
    </source>
</evidence>
<dbReference type="SUPFAM" id="SSF52540">
    <property type="entry name" value="P-loop containing nucleoside triphosphate hydrolases"/>
    <property type="match status" value="1"/>
</dbReference>
<accession>G2SXZ8</accession>
<dbReference type="KEGG" id="rho:RHOM_11580"/>
<evidence type="ECO:0000256" key="2">
    <source>
        <dbReference type="ARBA" id="ARBA00022741"/>
    </source>
</evidence>
<dbReference type="Pfam" id="PF00005">
    <property type="entry name" value="ABC_tran"/>
    <property type="match status" value="1"/>
</dbReference>
<organism evidence="5 6">
    <name type="scientific">Roseburia hominis (strain DSM 16839 / JCM 17582 / NCIMB 14029 / A2-183)</name>
    <dbReference type="NCBI Taxonomy" id="585394"/>
    <lineage>
        <taxon>Bacteria</taxon>
        <taxon>Bacillati</taxon>
        <taxon>Bacillota</taxon>
        <taxon>Clostridia</taxon>
        <taxon>Lachnospirales</taxon>
        <taxon>Lachnospiraceae</taxon>
        <taxon>Roseburia</taxon>
    </lineage>
</organism>
<dbReference type="InterPro" id="IPR027417">
    <property type="entry name" value="P-loop_NTPase"/>
</dbReference>
<dbReference type="AlphaFoldDB" id="G2SXZ8"/>
<evidence type="ECO:0000313" key="6">
    <source>
        <dbReference type="Proteomes" id="UP000008178"/>
    </source>
</evidence>
<dbReference type="InterPro" id="IPR003593">
    <property type="entry name" value="AAA+_ATPase"/>
</dbReference>
<dbReference type="PANTHER" id="PTHR42939">
    <property type="entry name" value="ABC TRANSPORTER ATP-BINDING PROTEIN ALBC-RELATED"/>
    <property type="match status" value="1"/>
</dbReference>
<dbReference type="InterPro" id="IPR051782">
    <property type="entry name" value="ABC_Transporter_VariousFunc"/>
</dbReference>
<dbReference type="HOGENOM" id="CLU_000604_1_2_9"/>
<evidence type="ECO:0000259" key="4">
    <source>
        <dbReference type="PROSITE" id="PS50893"/>
    </source>
</evidence>
<dbReference type="EMBL" id="CP003040">
    <property type="protein sequence ID" value="AEN97424.1"/>
    <property type="molecule type" value="Genomic_DNA"/>
</dbReference>
<dbReference type="GO" id="GO:0016887">
    <property type="term" value="F:ATP hydrolysis activity"/>
    <property type="evidence" value="ECO:0007669"/>
    <property type="project" value="InterPro"/>
</dbReference>
<feature type="domain" description="ABC transporter" evidence="4">
    <location>
        <begin position="10"/>
        <end position="239"/>
    </location>
</feature>
<gene>
    <name evidence="5" type="ordered locus">RHOM_11580</name>
</gene>
<keyword evidence="6" id="KW-1185">Reference proteome</keyword>
<keyword evidence="3 5" id="KW-0067">ATP-binding</keyword>
<dbReference type="InterPro" id="IPR003439">
    <property type="entry name" value="ABC_transporter-like_ATP-bd"/>
</dbReference>
<reference evidence="5 6" key="1">
    <citation type="journal article" date="2015" name="Genome Announc.">
        <title>Complete genome sequence of the human gut symbiont Roseburia hominis.</title>
        <authorList>
            <person name="Travis A.J."/>
            <person name="Kelly D."/>
            <person name="Flint H.J."/>
            <person name="Aminov R.I."/>
        </authorList>
    </citation>
    <scope>NUCLEOTIDE SEQUENCE [LARGE SCALE GENOMIC DNA]</scope>
    <source>
        <strain evidence="6">DSM 16839 / JCM 17582 / NCIMB 14029 / A2-183</strain>
    </source>
</reference>
<dbReference type="Gene3D" id="3.40.50.300">
    <property type="entry name" value="P-loop containing nucleotide triphosphate hydrolases"/>
    <property type="match status" value="1"/>
</dbReference>
<dbReference type="PANTHER" id="PTHR42939:SF3">
    <property type="entry name" value="ABC TRANSPORTER ATP-BINDING COMPONENT"/>
    <property type="match status" value="1"/>
</dbReference>
<evidence type="ECO:0000313" key="5">
    <source>
        <dbReference type="EMBL" id="AEN97424.1"/>
    </source>
</evidence>
<keyword evidence="1" id="KW-0813">Transport</keyword>
<name>G2SXZ8_ROSHA</name>
<evidence type="ECO:0000256" key="3">
    <source>
        <dbReference type="ARBA" id="ARBA00022840"/>
    </source>
</evidence>
<dbReference type="eggNOG" id="COG1131">
    <property type="taxonomic scope" value="Bacteria"/>
</dbReference>
<dbReference type="SMART" id="SM00382">
    <property type="entry name" value="AAA"/>
    <property type="match status" value="1"/>
</dbReference>
<protein>
    <submittedName>
        <fullName evidence="5">ABC-2 type transport system ATP-binding protein</fullName>
    </submittedName>
</protein>
<dbReference type="PROSITE" id="PS50893">
    <property type="entry name" value="ABC_TRANSPORTER_2"/>
    <property type="match status" value="1"/>
</dbReference>
<keyword evidence="2" id="KW-0547">Nucleotide-binding</keyword>
<proteinExistence type="predicted"/>
<dbReference type="CDD" id="cd03230">
    <property type="entry name" value="ABC_DR_subfamily_A"/>
    <property type="match status" value="1"/>
</dbReference>
<dbReference type="GO" id="GO:0005524">
    <property type="term" value="F:ATP binding"/>
    <property type="evidence" value="ECO:0007669"/>
    <property type="project" value="UniProtKB-KW"/>
</dbReference>